<proteinExistence type="predicted"/>
<protein>
    <submittedName>
        <fullName evidence="2">Uncharacterized protein</fullName>
    </submittedName>
</protein>
<accession>A0A2N5TI69</accession>
<feature type="region of interest" description="Disordered" evidence="1">
    <location>
        <begin position="47"/>
        <end position="70"/>
    </location>
</feature>
<evidence type="ECO:0000313" key="2">
    <source>
        <dbReference type="EMBL" id="PLW25185.1"/>
    </source>
</evidence>
<name>A0A2N5TI69_9BASI</name>
<comment type="caution">
    <text evidence="2">The sequence shown here is derived from an EMBL/GenBank/DDBJ whole genome shotgun (WGS) entry which is preliminary data.</text>
</comment>
<dbReference type="SUPFAM" id="SSF109635">
    <property type="entry name" value="DnaK suppressor protein DksA, alpha-hairpin domain"/>
    <property type="match status" value="1"/>
</dbReference>
<reference evidence="2 3" key="1">
    <citation type="submission" date="2017-11" db="EMBL/GenBank/DDBJ databases">
        <title>De novo assembly and phasing of dikaryotic genomes from two isolates of Puccinia coronata f. sp. avenae, the causal agent of oat crown rust.</title>
        <authorList>
            <person name="Miller M.E."/>
            <person name="Zhang Y."/>
            <person name="Omidvar V."/>
            <person name="Sperschneider J."/>
            <person name="Schwessinger B."/>
            <person name="Raley C."/>
            <person name="Palmer J.M."/>
            <person name="Garnica D."/>
            <person name="Upadhyaya N."/>
            <person name="Rathjen J."/>
            <person name="Taylor J.M."/>
            <person name="Park R.F."/>
            <person name="Dodds P.N."/>
            <person name="Hirsch C.D."/>
            <person name="Kianian S.F."/>
            <person name="Figueroa M."/>
        </authorList>
    </citation>
    <scope>NUCLEOTIDE SEQUENCE [LARGE SCALE GENOMIC DNA]</scope>
    <source>
        <strain evidence="2">12SD80</strain>
    </source>
</reference>
<gene>
    <name evidence="2" type="ORF">PCASD_22396</name>
</gene>
<feature type="compositionally biased region" description="Polar residues" evidence="1">
    <location>
        <begin position="47"/>
        <end position="59"/>
    </location>
</feature>
<dbReference type="EMBL" id="PGCI01000561">
    <property type="protein sequence ID" value="PLW25185.1"/>
    <property type="molecule type" value="Genomic_DNA"/>
</dbReference>
<evidence type="ECO:0000256" key="1">
    <source>
        <dbReference type="SAM" id="MobiDB-lite"/>
    </source>
</evidence>
<dbReference type="InterPro" id="IPR037187">
    <property type="entry name" value="DnaK_N"/>
</dbReference>
<organism evidence="2 3">
    <name type="scientific">Puccinia coronata f. sp. avenae</name>
    <dbReference type="NCBI Taxonomy" id="200324"/>
    <lineage>
        <taxon>Eukaryota</taxon>
        <taxon>Fungi</taxon>
        <taxon>Dikarya</taxon>
        <taxon>Basidiomycota</taxon>
        <taxon>Pucciniomycotina</taxon>
        <taxon>Pucciniomycetes</taxon>
        <taxon>Pucciniales</taxon>
        <taxon>Pucciniaceae</taxon>
        <taxon>Puccinia</taxon>
    </lineage>
</organism>
<dbReference type="AlphaFoldDB" id="A0A2N5TI69"/>
<sequence length="150" mass="17550">MKSDAKNFIKMQSIYRQQASEDLQQFEEILQEVQQTIQEEIPAEWDQIQQYSGDSPHTTDNGHHTEGPEFDMPAEMVENFVKNSAHIRLIRGDNYNHVPKDFIPKFTKECEPGNEDYTVAWYFALKALAAYRCKNKDEYPGMRKGQEDQN</sequence>
<dbReference type="Proteomes" id="UP000235392">
    <property type="component" value="Unassembled WGS sequence"/>
</dbReference>
<evidence type="ECO:0000313" key="3">
    <source>
        <dbReference type="Proteomes" id="UP000235392"/>
    </source>
</evidence>